<dbReference type="PANTHER" id="PTHR17085:SF3">
    <property type="entry name" value="NUCLEAR RECEPTOR COACTIVATOR 4"/>
    <property type="match status" value="1"/>
</dbReference>
<dbReference type="Proteomes" id="UP000887575">
    <property type="component" value="Unassembled WGS sequence"/>
</dbReference>
<evidence type="ECO:0000313" key="2">
    <source>
        <dbReference type="Proteomes" id="UP000887575"/>
    </source>
</evidence>
<evidence type="ECO:0000313" key="3">
    <source>
        <dbReference type="WBParaSite" id="MBELARI_LOCUS18327"/>
    </source>
</evidence>
<dbReference type="WBParaSite" id="MBELARI_LOCUS18327">
    <property type="protein sequence ID" value="MBELARI_LOCUS18327"/>
    <property type="gene ID" value="MBELARI_LOCUS18327"/>
</dbReference>
<organism evidence="2 3">
    <name type="scientific">Mesorhabditis belari</name>
    <dbReference type="NCBI Taxonomy" id="2138241"/>
    <lineage>
        <taxon>Eukaryota</taxon>
        <taxon>Metazoa</taxon>
        <taxon>Ecdysozoa</taxon>
        <taxon>Nematoda</taxon>
        <taxon>Chromadorea</taxon>
        <taxon>Rhabditida</taxon>
        <taxon>Rhabditina</taxon>
        <taxon>Rhabditomorpha</taxon>
        <taxon>Rhabditoidea</taxon>
        <taxon>Rhabditidae</taxon>
        <taxon>Mesorhabditinae</taxon>
        <taxon>Mesorhabditis</taxon>
    </lineage>
</organism>
<keyword evidence="2" id="KW-1185">Reference proteome</keyword>
<feature type="region of interest" description="Disordered" evidence="1">
    <location>
        <begin position="320"/>
        <end position="345"/>
    </location>
</feature>
<reference evidence="3" key="1">
    <citation type="submission" date="2024-02" db="UniProtKB">
        <authorList>
            <consortium name="WormBaseParasite"/>
        </authorList>
    </citation>
    <scope>IDENTIFICATION</scope>
</reference>
<dbReference type="PANTHER" id="PTHR17085">
    <property type="entry name" value="NUCLEAR RECEPTOR COACTIVATOR 4"/>
    <property type="match status" value="1"/>
</dbReference>
<sequence>MSTCSEGRLALENGQKEINIMVSHQLALIRAREQELLQQLDQITSMKETILNQQQEMINQNIGACQLSLDTVRQRGDEGNEGKNSEFRLGTVDLSPRENSYVALEADFMKMRLFLTEFGKLVTTNEAERPGESLPHELEEYDDAVPMVHKSVMRLSGSQSVPSQLKSQAGNIPASHTIHNWLAKMPSGQNVLETDMDALMKEYEEVTTRARDRLDSFNASTITSSFEVLNGNGKHSRSANDSPIPVVSDAMKENLGRPMNQWLLQKERKSPEKSESMKRKVILEEHPNNKVSPYEFEMVINEVKASDNSKWLLRDAASQTESTLRQTSSSASLSTSAETLLPNVPSNTPYDASGYSTPCTSTSAPLPVPFGLVFPKFFSRLDSTVELAKQMKKCVFEAETPSGFDEERFLQNIREILLTPPEFTVATPKFEIKTQTPQNSPSDDSDMRSIDGWKKILDQNHQAMDTTWLAGGSNCQ</sequence>
<dbReference type="InterPro" id="IPR039947">
    <property type="entry name" value="NCoA-4"/>
</dbReference>
<name>A0AAF3EVU9_9BILA</name>
<accession>A0AAF3EVU9</accession>
<evidence type="ECO:0000256" key="1">
    <source>
        <dbReference type="SAM" id="MobiDB-lite"/>
    </source>
</evidence>
<feature type="compositionally biased region" description="Low complexity" evidence="1">
    <location>
        <begin position="321"/>
        <end position="341"/>
    </location>
</feature>
<dbReference type="GO" id="GO:0006879">
    <property type="term" value="P:intracellular iron ion homeostasis"/>
    <property type="evidence" value="ECO:0007669"/>
    <property type="project" value="InterPro"/>
</dbReference>
<proteinExistence type="predicted"/>
<dbReference type="AlphaFoldDB" id="A0AAF3EVU9"/>
<dbReference type="GO" id="GO:0009725">
    <property type="term" value="P:response to hormone"/>
    <property type="evidence" value="ECO:0007669"/>
    <property type="project" value="TreeGrafter"/>
</dbReference>
<protein>
    <submittedName>
        <fullName evidence="3">Uncharacterized protein</fullName>
    </submittedName>
</protein>
<dbReference type="GO" id="GO:0003713">
    <property type="term" value="F:transcription coactivator activity"/>
    <property type="evidence" value="ECO:0007669"/>
    <property type="project" value="InterPro"/>
</dbReference>